<protein>
    <submittedName>
        <fullName evidence="7">Thiolase-like protein</fullName>
    </submittedName>
</protein>
<keyword evidence="4" id="KW-0560">Oxidoreductase</keyword>
<dbReference type="InterPro" id="IPR016039">
    <property type="entry name" value="Thiolase-like"/>
</dbReference>
<dbReference type="GO" id="GO:0044550">
    <property type="term" value="P:secondary metabolite biosynthetic process"/>
    <property type="evidence" value="ECO:0007669"/>
    <property type="project" value="TreeGrafter"/>
</dbReference>
<dbReference type="InterPro" id="IPR050091">
    <property type="entry name" value="PKS_NRPS_Biosynth_Enz"/>
</dbReference>
<dbReference type="Gene3D" id="3.40.366.10">
    <property type="entry name" value="Malonyl-Coenzyme A Acyl Carrier Protein, domain 2"/>
    <property type="match status" value="1"/>
</dbReference>
<dbReference type="Pfam" id="PF02801">
    <property type="entry name" value="Ketoacyl-synt_C"/>
    <property type="match status" value="1"/>
</dbReference>
<dbReference type="InterPro" id="IPR032821">
    <property type="entry name" value="PKS_assoc"/>
</dbReference>
<comment type="caution">
    <text evidence="7">The sequence shown here is derived from an EMBL/GenBank/DDBJ whole genome shotgun (WGS) entry which is preliminary data.</text>
</comment>
<feature type="region of interest" description="Disordered" evidence="5">
    <location>
        <begin position="1"/>
        <end position="32"/>
    </location>
</feature>
<dbReference type="EMBL" id="MU863915">
    <property type="protein sequence ID" value="KAK4200731.1"/>
    <property type="molecule type" value="Genomic_DNA"/>
</dbReference>
<dbReference type="SUPFAM" id="SSF52151">
    <property type="entry name" value="FabD/lysophospholipase-like"/>
    <property type="match status" value="1"/>
</dbReference>
<keyword evidence="2" id="KW-0597">Phosphoprotein</keyword>
<reference evidence="7" key="1">
    <citation type="journal article" date="2023" name="Mol. Phylogenet. Evol.">
        <title>Genome-scale phylogeny and comparative genomics of the fungal order Sordariales.</title>
        <authorList>
            <person name="Hensen N."/>
            <person name="Bonometti L."/>
            <person name="Westerberg I."/>
            <person name="Brannstrom I.O."/>
            <person name="Guillou S."/>
            <person name="Cros-Aarteil S."/>
            <person name="Calhoun S."/>
            <person name="Haridas S."/>
            <person name="Kuo A."/>
            <person name="Mondo S."/>
            <person name="Pangilinan J."/>
            <person name="Riley R."/>
            <person name="LaButti K."/>
            <person name="Andreopoulos B."/>
            <person name="Lipzen A."/>
            <person name="Chen C."/>
            <person name="Yan M."/>
            <person name="Daum C."/>
            <person name="Ng V."/>
            <person name="Clum A."/>
            <person name="Steindorff A."/>
            <person name="Ohm R.A."/>
            <person name="Martin F."/>
            <person name="Silar P."/>
            <person name="Natvig D.O."/>
            <person name="Lalanne C."/>
            <person name="Gautier V."/>
            <person name="Ament-Velasquez S.L."/>
            <person name="Kruys A."/>
            <person name="Hutchinson M.I."/>
            <person name="Powell A.J."/>
            <person name="Barry K."/>
            <person name="Miller A.N."/>
            <person name="Grigoriev I.V."/>
            <person name="Debuchy R."/>
            <person name="Gladieux P."/>
            <person name="Hiltunen Thoren M."/>
            <person name="Johannesson H."/>
        </authorList>
    </citation>
    <scope>NUCLEOTIDE SEQUENCE</scope>
    <source>
        <strain evidence="7">CBS 315.58</strain>
    </source>
</reference>
<keyword evidence="1" id="KW-0596">Phosphopantetheine</keyword>
<dbReference type="AlphaFoldDB" id="A0AAN6XJH2"/>
<keyword evidence="8" id="KW-1185">Reference proteome</keyword>
<dbReference type="InterPro" id="IPR016036">
    <property type="entry name" value="Malonyl_transacylase_ACP-bd"/>
</dbReference>
<dbReference type="GO" id="GO:0004312">
    <property type="term" value="F:fatty acid synthase activity"/>
    <property type="evidence" value="ECO:0007669"/>
    <property type="project" value="TreeGrafter"/>
</dbReference>
<sequence length="949" mass="103481">MIPLSSVPPSDDEIDFHLSDGLSEHGSSSATTASLLEQEHDGNDDDDIAICGFSIKFPQEATTPEAFWEMICKKRCAMTDFPPDRLNLDGFYRKNNTLNTVRCFTLGWMFQSIDVERQLPLKGGHFIEEDLAVFDADFFTISPTEAAAMDPMQRWLLEAAYRALENAGIPMEVISGSSTAVYAGSFGLDYMLQLTRDPEAPPTYAAVGFGLSMLANRLSWFFNLSGPSIGLDSACSSTAMAIDIACQGLRNGSSTMAMVAGGNLTSAPESYAWMSNLGFLSPDSRCYSFDHRANGYARGEGIGVLILKRVSDAIRDGNTIRAVIRATGSNEDGRTPGITQPSRDAQERLIRGTYEKAGLSMAHTRFFEAHGTGTAIGDPREAQAIGSAFRKYRSARDPIYIGAVKSNIGHLEGASGLAGVVKAVLCLERGVIPPNANFEKINPKIDADFLGIKFPGERTPWPSEGLRRASVNSFGYGGANSHIVIDDAYNYLRIRLLEGKHCTEPSPPTSGPVSILSRQPKSPQEAFGGFDRPLKLCVWSAADTDGINRIIHSYQNARLDSTADDETFLNNLAYTLGQHRSKLPWRSFALLQAPSDLTTLKDKISTPIRVSAEPPRLGFVFSGQDAQWFRMGRELLCYTSYKQELELADTYLTSLGCPWSVTDELMKTPETTNINKAELSQPLCTILQVALVNLLARFGVAPSAVVGHSSGEIAAAYAGGYISSESAWKLAYFRGVCAAELAEEVHRRPARKGAMMAVGLSPEDTKSLVARYDRDEAGFGVSIACVNSPVNVTLSGEDRLLDQIKAELDEKKVFARKLQVPVAYHSRQMEPATARFVDLVGALSPPPNRPVTVPMISSVTKERVSGDRLLEPSYWALNIISTTACVVDHLVEIGPHVALQGPLRDILRTTKRGDSIGYTSILRRGQSAVETSLRAMGELYIQTINLREM</sequence>
<dbReference type="InterPro" id="IPR018201">
    <property type="entry name" value="Ketoacyl_synth_AS"/>
</dbReference>
<dbReference type="PANTHER" id="PTHR43775:SF29">
    <property type="entry name" value="ASPERFURANONE POLYKETIDE SYNTHASE AFOG-RELATED"/>
    <property type="match status" value="1"/>
</dbReference>
<dbReference type="InterPro" id="IPR014031">
    <property type="entry name" value="Ketoacyl_synth_C"/>
</dbReference>
<dbReference type="PANTHER" id="PTHR43775">
    <property type="entry name" value="FATTY ACID SYNTHASE"/>
    <property type="match status" value="1"/>
</dbReference>
<evidence type="ECO:0000256" key="2">
    <source>
        <dbReference type="ARBA" id="ARBA00022553"/>
    </source>
</evidence>
<accession>A0AAN6XJH2</accession>
<dbReference type="SUPFAM" id="SSF53901">
    <property type="entry name" value="Thiolase-like"/>
    <property type="match status" value="1"/>
</dbReference>
<dbReference type="InterPro" id="IPR020841">
    <property type="entry name" value="PKS_Beta-ketoAc_synthase_dom"/>
</dbReference>
<feature type="domain" description="Ketosynthase family 3 (KS3)" evidence="6">
    <location>
        <begin position="45"/>
        <end position="487"/>
    </location>
</feature>
<gene>
    <name evidence="7" type="ORF">QBC40DRAFT_326072</name>
</gene>
<evidence type="ECO:0000256" key="5">
    <source>
        <dbReference type="SAM" id="MobiDB-lite"/>
    </source>
</evidence>
<dbReference type="SMART" id="SM00825">
    <property type="entry name" value="PKS_KS"/>
    <property type="match status" value="1"/>
</dbReference>
<keyword evidence="3" id="KW-0808">Transferase</keyword>
<dbReference type="PROSITE" id="PS52004">
    <property type="entry name" value="KS3_2"/>
    <property type="match status" value="1"/>
</dbReference>
<evidence type="ECO:0000313" key="8">
    <source>
        <dbReference type="Proteomes" id="UP001303160"/>
    </source>
</evidence>
<dbReference type="GO" id="GO:0004315">
    <property type="term" value="F:3-oxoacyl-[acyl-carrier-protein] synthase activity"/>
    <property type="evidence" value="ECO:0007669"/>
    <property type="project" value="InterPro"/>
</dbReference>
<dbReference type="Pfam" id="PF00698">
    <property type="entry name" value="Acyl_transf_1"/>
    <property type="match status" value="1"/>
</dbReference>
<dbReference type="InterPro" id="IPR014043">
    <property type="entry name" value="Acyl_transferase_dom"/>
</dbReference>
<evidence type="ECO:0000256" key="4">
    <source>
        <dbReference type="ARBA" id="ARBA00023002"/>
    </source>
</evidence>
<reference evidence="7" key="2">
    <citation type="submission" date="2023-05" db="EMBL/GenBank/DDBJ databases">
        <authorList>
            <consortium name="Lawrence Berkeley National Laboratory"/>
            <person name="Steindorff A."/>
            <person name="Hensen N."/>
            <person name="Bonometti L."/>
            <person name="Westerberg I."/>
            <person name="Brannstrom I.O."/>
            <person name="Guillou S."/>
            <person name="Cros-Aarteil S."/>
            <person name="Calhoun S."/>
            <person name="Haridas S."/>
            <person name="Kuo A."/>
            <person name="Mondo S."/>
            <person name="Pangilinan J."/>
            <person name="Riley R."/>
            <person name="Labutti K."/>
            <person name="Andreopoulos B."/>
            <person name="Lipzen A."/>
            <person name="Chen C."/>
            <person name="Yanf M."/>
            <person name="Daum C."/>
            <person name="Ng V."/>
            <person name="Clum A."/>
            <person name="Ohm R."/>
            <person name="Martin F."/>
            <person name="Silar P."/>
            <person name="Natvig D."/>
            <person name="Lalanne C."/>
            <person name="Gautier V."/>
            <person name="Ament-Velasquez S.L."/>
            <person name="Kruys A."/>
            <person name="Hutchinson M.I."/>
            <person name="Powell A.J."/>
            <person name="Barry K."/>
            <person name="Miller A.N."/>
            <person name="Grigoriev I.V."/>
            <person name="Debuchy R."/>
            <person name="Gladieux P."/>
            <person name="Thoren M.H."/>
            <person name="Johannesson H."/>
        </authorList>
    </citation>
    <scope>NUCLEOTIDE SEQUENCE</scope>
    <source>
        <strain evidence="7">CBS 315.58</strain>
    </source>
</reference>
<dbReference type="Proteomes" id="UP001303160">
    <property type="component" value="Unassembled WGS sequence"/>
</dbReference>
<evidence type="ECO:0000259" key="6">
    <source>
        <dbReference type="PROSITE" id="PS52004"/>
    </source>
</evidence>
<proteinExistence type="predicted"/>
<dbReference type="GO" id="GO:0016491">
    <property type="term" value="F:oxidoreductase activity"/>
    <property type="evidence" value="ECO:0007669"/>
    <property type="project" value="UniProtKB-KW"/>
</dbReference>
<dbReference type="CDD" id="cd00833">
    <property type="entry name" value="PKS"/>
    <property type="match status" value="1"/>
</dbReference>
<dbReference type="InterPro" id="IPR014030">
    <property type="entry name" value="Ketoacyl_synth_N"/>
</dbReference>
<name>A0AAN6XJH2_9PEZI</name>
<dbReference type="SUPFAM" id="SSF55048">
    <property type="entry name" value="Probable ACP-binding domain of malonyl-CoA ACP transacylase"/>
    <property type="match status" value="1"/>
</dbReference>
<dbReference type="Pfam" id="PF16197">
    <property type="entry name" value="KAsynt_C_assoc"/>
    <property type="match status" value="1"/>
</dbReference>
<evidence type="ECO:0000256" key="3">
    <source>
        <dbReference type="ARBA" id="ARBA00022679"/>
    </source>
</evidence>
<evidence type="ECO:0000313" key="7">
    <source>
        <dbReference type="EMBL" id="KAK4200731.1"/>
    </source>
</evidence>
<dbReference type="InterPro" id="IPR016035">
    <property type="entry name" value="Acyl_Trfase/lysoPLipase"/>
</dbReference>
<dbReference type="Gene3D" id="3.40.47.10">
    <property type="match status" value="1"/>
</dbReference>
<dbReference type="PROSITE" id="PS00606">
    <property type="entry name" value="KS3_1"/>
    <property type="match status" value="1"/>
</dbReference>
<dbReference type="GO" id="GO:0006633">
    <property type="term" value="P:fatty acid biosynthetic process"/>
    <property type="evidence" value="ECO:0007669"/>
    <property type="project" value="InterPro"/>
</dbReference>
<dbReference type="InterPro" id="IPR001227">
    <property type="entry name" value="Ac_transferase_dom_sf"/>
</dbReference>
<organism evidence="7 8">
    <name type="scientific">Triangularia verruculosa</name>
    <dbReference type="NCBI Taxonomy" id="2587418"/>
    <lineage>
        <taxon>Eukaryota</taxon>
        <taxon>Fungi</taxon>
        <taxon>Dikarya</taxon>
        <taxon>Ascomycota</taxon>
        <taxon>Pezizomycotina</taxon>
        <taxon>Sordariomycetes</taxon>
        <taxon>Sordariomycetidae</taxon>
        <taxon>Sordariales</taxon>
        <taxon>Podosporaceae</taxon>
        <taxon>Triangularia</taxon>
    </lineage>
</organism>
<dbReference type="SMART" id="SM00827">
    <property type="entry name" value="PKS_AT"/>
    <property type="match status" value="1"/>
</dbReference>
<dbReference type="Pfam" id="PF00109">
    <property type="entry name" value="ketoacyl-synt"/>
    <property type="match status" value="1"/>
</dbReference>
<evidence type="ECO:0000256" key="1">
    <source>
        <dbReference type="ARBA" id="ARBA00022450"/>
    </source>
</evidence>